<feature type="compositionally biased region" description="Low complexity" evidence="1">
    <location>
        <begin position="228"/>
        <end position="243"/>
    </location>
</feature>
<sequence>MNASTSASITPSDAPPATPNPDRAPDRAPSSDERTTTAPSKLPPWRCDALAAASVSASTNSRDIRRDGGTAARNVTPLKQFLLKNKPRLVDDGQSPTNSPSRSPPGSPAGSPEPKGDGNGTGAAVAPAAEDHERGASPGPRGGGTVAVFPVPDAVVAPAAADNQVDEIDEDGDDFELPAHRTVTSRASGNISSTAVATDPASCAPVPPRLRVSSLSSSSFLADAPAQLSPHSPLSSFTLSPTTPVSPPPVSAAAAAAQMPPPAAPASASPAPSRVRQQLYFQRSSSNRNGAGKYMPAHCLVCDACVSEHTTPGTCKAHARGQSCELAQDRADVLTSAGAAINLTTLTPSCRAFLETSRYWTDIVRHTTRMAESDGTDAAFSITLCRKRCYPQWTRRKAIDGVPIKRRPRKKPAAERDLDGDAADGEFAQHPMPPRKRPRRSTRPDWVAPSLLPPPPSPAEPVRRSTLPPPLPPSARARPTDPAPLMARARTRDRAPPPPPPSSLRAPPSAATARASTDHDDDDDDMDVDVETTTPKRIDPPVPLFAPPAMPQDPLFALVAGQMYVARTMMQVETMRARLVLRERLHAMGYSKKEVEKEIAGSAATGLVGMGVGMGMMPGTDKLGAGGPFAPGKS</sequence>
<feature type="compositionally biased region" description="Acidic residues" evidence="1">
    <location>
        <begin position="519"/>
        <end position="530"/>
    </location>
</feature>
<accession>A0A0L0SGX4</accession>
<keyword evidence="3" id="KW-1185">Reference proteome</keyword>
<evidence type="ECO:0000313" key="2">
    <source>
        <dbReference type="EMBL" id="KNE61763.1"/>
    </source>
</evidence>
<feature type="compositionally biased region" description="Basic and acidic residues" evidence="1">
    <location>
        <begin position="23"/>
        <end position="35"/>
    </location>
</feature>
<organism evidence="2 3">
    <name type="scientific">Allomyces macrogynus (strain ATCC 38327)</name>
    <name type="common">Allomyces javanicus var. macrogynus</name>
    <dbReference type="NCBI Taxonomy" id="578462"/>
    <lineage>
        <taxon>Eukaryota</taxon>
        <taxon>Fungi</taxon>
        <taxon>Fungi incertae sedis</taxon>
        <taxon>Blastocladiomycota</taxon>
        <taxon>Blastocladiomycetes</taxon>
        <taxon>Blastocladiales</taxon>
        <taxon>Blastocladiaceae</taxon>
        <taxon>Allomyces</taxon>
    </lineage>
</organism>
<reference evidence="2 3" key="2">
    <citation type="submission" date="2009-11" db="EMBL/GenBank/DDBJ databases">
        <title>The Genome Sequence of Allomyces macrogynus strain ATCC 38327.</title>
        <authorList>
            <consortium name="The Broad Institute Genome Sequencing Platform"/>
            <person name="Russ C."/>
            <person name="Cuomo C."/>
            <person name="Shea T."/>
            <person name="Young S.K."/>
            <person name="Zeng Q."/>
            <person name="Koehrsen M."/>
            <person name="Haas B."/>
            <person name="Borodovsky M."/>
            <person name="Guigo R."/>
            <person name="Alvarado L."/>
            <person name="Berlin A."/>
            <person name="Borenstein D."/>
            <person name="Chen Z."/>
            <person name="Engels R."/>
            <person name="Freedman E."/>
            <person name="Gellesch M."/>
            <person name="Goldberg J."/>
            <person name="Griggs A."/>
            <person name="Gujja S."/>
            <person name="Heiman D."/>
            <person name="Hepburn T."/>
            <person name="Howarth C."/>
            <person name="Jen D."/>
            <person name="Larson L."/>
            <person name="Lewis B."/>
            <person name="Mehta T."/>
            <person name="Park D."/>
            <person name="Pearson M."/>
            <person name="Roberts A."/>
            <person name="Saif S."/>
            <person name="Shenoy N."/>
            <person name="Sisk P."/>
            <person name="Stolte C."/>
            <person name="Sykes S."/>
            <person name="Walk T."/>
            <person name="White J."/>
            <person name="Yandava C."/>
            <person name="Burger G."/>
            <person name="Gray M.W."/>
            <person name="Holland P.W.H."/>
            <person name="King N."/>
            <person name="Lang F.B.F."/>
            <person name="Roger A.J."/>
            <person name="Ruiz-Trillo I."/>
            <person name="Lander E."/>
            <person name="Nusbaum C."/>
        </authorList>
    </citation>
    <scope>NUCLEOTIDE SEQUENCE [LARGE SCALE GENOMIC DNA]</scope>
    <source>
        <strain evidence="2 3">ATCC 38327</strain>
    </source>
</reference>
<name>A0A0L0SGX4_ALLM3</name>
<dbReference type="AlphaFoldDB" id="A0A0L0SGX4"/>
<feature type="compositionally biased region" description="Low complexity" evidence="1">
    <location>
        <begin position="503"/>
        <end position="515"/>
    </location>
</feature>
<feature type="region of interest" description="Disordered" evidence="1">
    <location>
        <begin position="401"/>
        <end position="543"/>
    </location>
</feature>
<dbReference type="EMBL" id="GG745338">
    <property type="protein sequence ID" value="KNE61763.1"/>
    <property type="molecule type" value="Genomic_DNA"/>
</dbReference>
<dbReference type="VEuPathDB" id="FungiDB:AMAG_06563"/>
<gene>
    <name evidence="2" type="ORF">AMAG_06563</name>
</gene>
<evidence type="ECO:0000256" key="1">
    <source>
        <dbReference type="SAM" id="MobiDB-lite"/>
    </source>
</evidence>
<protein>
    <submittedName>
        <fullName evidence="2">Uncharacterized protein</fullName>
    </submittedName>
</protein>
<proteinExistence type="predicted"/>
<feature type="region of interest" description="Disordered" evidence="1">
    <location>
        <begin position="224"/>
        <end position="276"/>
    </location>
</feature>
<evidence type="ECO:0000313" key="3">
    <source>
        <dbReference type="Proteomes" id="UP000054350"/>
    </source>
</evidence>
<feature type="compositionally biased region" description="Polar residues" evidence="1">
    <location>
        <begin position="182"/>
        <end position="196"/>
    </location>
</feature>
<feature type="region of interest" description="Disordered" evidence="1">
    <location>
        <begin position="182"/>
        <end position="205"/>
    </location>
</feature>
<feature type="region of interest" description="Disordered" evidence="1">
    <location>
        <begin position="1"/>
        <end position="149"/>
    </location>
</feature>
<feature type="region of interest" description="Disordered" evidence="1">
    <location>
        <begin position="158"/>
        <end position="177"/>
    </location>
</feature>
<feature type="compositionally biased region" description="Polar residues" evidence="1">
    <location>
        <begin position="1"/>
        <end position="11"/>
    </location>
</feature>
<reference evidence="2 3" key="1">
    <citation type="submission" date="2009-11" db="EMBL/GenBank/DDBJ databases">
        <title>Annotation of Allomyces macrogynus ATCC 38327.</title>
        <authorList>
            <consortium name="The Broad Institute Genome Sequencing Platform"/>
            <person name="Russ C."/>
            <person name="Cuomo C."/>
            <person name="Burger G."/>
            <person name="Gray M.W."/>
            <person name="Holland P.W.H."/>
            <person name="King N."/>
            <person name="Lang F.B.F."/>
            <person name="Roger A.J."/>
            <person name="Ruiz-Trillo I."/>
            <person name="Young S.K."/>
            <person name="Zeng Q."/>
            <person name="Gargeya S."/>
            <person name="Fitzgerald M."/>
            <person name="Haas B."/>
            <person name="Abouelleil A."/>
            <person name="Alvarado L."/>
            <person name="Arachchi H.M."/>
            <person name="Berlin A."/>
            <person name="Chapman S.B."/>
            <person name="Gearin G."/>
            <person name="Goldberg J."/>
            <person name="Griggs A."/>
            <person name="Gujja S."/>
            <person name="Hansen M."/>
            <person name="Heiman D."/>
            <person name="Howarth C."/>
            <person name="Larimer J."/>
            <person name="Lui A."/>
            <person name="MacDonald P.J.P."/>
            <person name="McCowen C."/>
            <person name="Montmayeur A."/>
            <person name="Murphy C."/>
            <person name="Neiman D."/>
            <person name="Pearson M."/>
            <person name="Priest M."/>
            <person name="Roberts A."/>
            <person name="Saif S."/>
            <person name="Shea T."/>
            <person name="Sisk P."/>
            <person name="Stolte C."/>
            <person name="Sykes S."/>
            <person name="Wortman J."/>
            <person name="Nusbaum C."/>
            <person name="Birren B."/>
        </authorList>
    </citation>
    <scope>NUCLEOTIDE SEQUENCE [LARGE SCALE GENOMIC DNA]</scope>
    <source>
        <strain evidence="2 3">ATCC 38327</strain>
    </source>
</reference>
<dbReference type="Proteomes" id="UP000054350">
    <property type="component" value="Unassembled WGS sequence"/>
</dbReference>
<feature type="compositionally biased region" description="Acidic residues" evidence="1">
    <location>
        <begin position="164"/>
        <end position="176"/>
    </location>
</feature>